<sequence>MDSQDVDRVTENAAPVAAGPVTRTLLRWFMRPARVAAVERLSPRFRRIRLEGEALRDVLWAPGQKIQVAMGMGLAARTYTPVSWDVTGGATQLLAFSHGEGSHGGGPGSRWAAGLSAGDGCQFFGPRRSLDFADHAGPWVLFGDETSFAVALACRMALGSGFRCVFEVSDLAEARSVLDAVGLSDAMLIGRLPGEGHLAAVVDALSRAGGDAAHFALTGRAPAIQQITRALKERGVAASRRKAKAYWAPGKSGLD</sequence>
<name>A0A560IXF4_9PROT</name>
<feature type="domain" description="FAD-binding FR-type" evidence="1">
    <location>
        <begin position="28"/>
        <end position="133"/>
    </location>
</feature>
<dbReference type="Gene3D" id="3.40.50.80">
    <property type="entry name" value="Nucleotide-binding domain of ferredoxin-NADP reductase (FNR) module"/>
    <property type="match status" value="1"/>
</dbReference>
<accession>A0A560IXF4</accession>
<gene>
    <name evidence="2" type="ORF">FBZ92_103215</name>
</gene>
<dbReference type="GO" id="GO:0016491">
    <property type="term" value="F:oxidoreductase activity"/>
    <property type="evidence" value="ECO:0007669"/>
    <property type="project" value="InterPro"/>
</dbReference>
<dbReference type="EMBL" id="VITT01000003">
    <property type="protein sequence ID" value="TWB63723.1"/>
    <property type="molecule type" value="Genomic_DNA"/>
</dbReference>
<dbReference type="InterPro" id="IPR017927">
    <property type="entry name" value="FAD-bd_FR_type"/>
</dbReference>
<dbReference type="PANTHER" id="PTHR30157">
    <property type="entry name" value="FERRIC REDUCTASE, NADPH-DEPENDENT"/>
    <property type="match status" value="1"/>
</dbReference>
<organism evidence="2 3">
    <name type="scientific">Nitrospirillum amazonense</name>
    <dbReference type="NCBI Taxonomy" id="28077"/>
    <lineage>
        <taxon>Bacteria</taxon>
        <taxon>Pseudomonadati</taxon>
        <taxon>Pseudomonadota</taxon>
        <taxon>Alphaproteobacteria</taxon>
        <taxon>Rhodospirillales</taxon>
        <taxon>Azospirillaceae</taxon>
        <taxon>Nitrospirillum</taxon>
    </lineage>
</organism>
<evidence type="ECO:0000313" key="2">
    <source>
        <dbReference type="EMBL" id="TWB63723.1"/>
    </source>
</evidence>
<dbReference type="OrthoDB" id="9814826at2"/>
<reference evidence="2 3" key="1">
    <citation type="submission" date="2019-06" db="EMBL/GenBank/DDBJ databases">
        <title>Genomic Encyclopedia of Type Strains, Phase IV (KMG-V): Genome sequencing to study the core and pangenomes of soil and plant-associated prokaryotes.</title>
        <authorList>
            <person name="Whitman W."/>
        </authorList>
    </citation>
    <scope>NUCLEOTIDE SEQUENCE [LARGE SCALE GENOMIC DNA]</scope>
    <source>
        <strain evidence="2 3">BR 11140</strain>
    </source>
</reference>
<protein>
    <submittedName>
        <fullName evidence="2">NADPH-dependent ferric siderophore reductase</fullName>
    </submittedName>
</protein>
<dbReference type="InterPro" id="IPR039374">
    <property type="entry name" value="SIP_fam"/>
</dbReference>
<dbReference type="Proteomes" id="UP000318050">
    <property type="component" value="Unassembled WGS sequence"/>
</dbReference>
<evidence type="ECO:0000259" key="1">
    <source>
        <dbReference type="PROSITE" id="PS51384"/>
    </source>
</evidence>
<dbReference type="PANTHER" id="PTHR30157:SF0">
    <property type="entry name" value="NADPH-DEPENDENT FERRIC-CHELATE REDUCTASE"/>
    <property type="match status" value="1"/>
</dbReference>
<evidence type="ECO:0000313" key="3">
    <source>
        <dbReference type="Proteomes" id="UP000318050"/>
    </source>
</evidence>
<dbReference type="InterPro" id="IPR039261">
    <property type="entry name" value="FNR_nucleotide-bd"/>
</dbReference>
<proteinExistence type="predicted"/>
<comment type="caution">
    <text evidence="2">The sequence shown here is derived from an EMBL/GenBank/DDBJ whole genome shotgun (WGS) entry which is preliminary data.</text>
</comment>
<dbReference type="AlphaFoldDB" id="A0A560IXF4"/>
<dbReference type="InterPro" id="IPR017938">
    <property type="entry name" value="Riboflavin_synthase-like_b-brl"/>
</dbReference>
<dbReference type="SUPFAM" id="SSF63380">
    <property type="entry name" value="Riboflavin synthase domain-like"/>
    <property type="match status" value="1"/>
</dbReference>
<dbReference type="Gene3D" id="2.40.30.10">
    <property type="entry name" value="Translation factors"/>
    <property type="match status" value="1"/>
</dbReference>
<dbReference type="PROSITE" id="PS51384">
    <property type="entry name" value="FAD_FR"/>
    <property type="match status" value="1"/>
</dbReference>